<evidence type="ECO:0000256" key="2">
    <source>
        <dbReference type="ARBA" id="ARBA00022574"/>
    </source>
</evidence>
<gene>
    <name evidence="8" type="ORF">H2200_010039</name>
</gene>
<dbReference type="PROSITE" id="PS50082">
    <property type="entry name" value="WD_REPEATS_2"/>
    <property type="match status" value="2"/>
</dbReference>
<evidence type="ECO:0000256" key="3">
    <source>
        <dbReference type="ARBA" id="ARBA00022737"/>
    </source>
</evidence>
<protein>
    <recommendedName>
        <fullName evidence="10">Polycomb protein EED</fullName>
    </recommendedName>
</protein>
<keyword evidence="2 6" id="KW-0853">WD repeat</keyword>
<evidence type="ECO:0000313" key="9">
    <source>
        <dbReference type="Proteomes" id="UP001172673"/>
    </source>
</evidence>
<dbReference type="EMBL" id="JAPDRK010000016">
    <property type="protein sequence ID" value="KAJ9605382.1"/>
    <property type="molecule type" value="Genomic_DNA"/>
</dbReference>
<dbReference type="SMART" id="SM00320">
    <property type="entry name" value="WD40"/>
    <property type="match status" value="3"/>
</dbReference>
<dbReference type="AlphaFoldDB" id="A0AA38X252"/>
<feature type="compositionally biased region" description="Polar residues" evidence="7">
    <location>
        <begin position="449"/>
        <end position="458"/>
    </location>
</feature>
<name>A0AA38X252_9EURO</name>
<evidence type="ECO:0000256" key="5">
    <source>
        <dbReference type="ARBA" id="ARBA00023163"/>
    </source>
</evidence>
<comment type="caution">
    <text evidence="8">The sequence shown here is derived from an EMBL/GenBank/DDBJ whole genome shotgun (WGS) entry which is preliminary data.</text>
</comment>
<feature type="repeat" description="WD" evidence="6">
    <location>
        <begin position="149"/>
        <end position="171"/>
    </location>
</feature>
<dbReference type="PROSITE" id="PS00678">
    <property type="entry name" value="WD_REPEATS_1"/>
    <property type="match status" value="1"/>
</dbReference>
<dbReference type="PROSITE" id="PS50294">
    <property type="entry name" value="WD_REPEATS_REGION"/>
    <property type="match status" value="1"/>
</dbReference>
<dbReference type="InterPro" id="IPR051243">
    <property type="entry name" value="PcG_WD-repeat"/>
</dbReference>
<feature type="region of interest" description="Disordered" evidence="7">
    <location>
        <begin position="398"/>
        <end position="473"/>
    </location>
</feature>
<dbReference type="Gene3D" id="2.130.10.10">
    <property type="entry name" value="YVTN repeat-like/Quinoprotein amine dehydrogenase"/>
    <property type="match status" value="1"/>
</dbReference>
<keyword evidence="9" id="KW-1185">Reference proteome</keyword>
<evidence type="ECO:0000256" key="4">
    <source>
        <dbReference type="ARBA" id="ARBA00023015"/>
    </source>
</evidence>
<evidence type="ECO:0000256" key="6">
    <source>
        <dbReference type="PROSITE-ProRule" id="PRU00221"/>
    </source>
</evidence>
<comment type="similarity">
    <text evidence="1">Belongs to the WD repeat ESC family.</text>
</comment>
<dbReference type="InterPro" id="IPR019775">
    <property type="entry name" value="WD40_repeat_CS"/>
</dbReference>
<feature type="compositionally biased region" description="Polar residues" evidence="7">
    <location>
        <begin position="431"/>
        <end position="442"/>
    </location>
</feature>
<dbReference type="Proteomes" id="UP001172673">
    <property type="component" value="Unassembled WGS sequence"/>
</dbReference>
<accession>A0AA38X252</accession>
<evidence type="ECO:0008006" key="10">
    <source>
        <dbReference type="Google" id="ProtNLM"/>
    </source>
</evidence>
<dbReference type="InterPro" id="IPR001680">
    <property type="entry name" value="WD40_rpt"/>
</dbReference>
<reference evidence="8" key="1">
    <citation type="submission" date="2022-10" db="EMBL/GenBank/DDBJ databases">
        <title>Culturing micro-colonial fungi from biological soil crusts in the Mojave desert and describing Neophaeococcomyces mojavensis, and introducing the new genera and species Taxawa tesnikishii.</title>
        <authorList>
            <person name="Kurbessoian T."/>
            <person name="Stajich J.E."/>
        </authorList>
    </citation>
    <scope>NUCLEOTIDE SEQUENCE</scope>
    <source>
        <strain evidence="8">TK_41</strain>
    </source>
</reference>
<dbReference type="InterPro" id="IPR036322">
    <property type="entry name" value="WD40_repeat_dom_sf"/>
</dbReference>
<keyword evidence="4" id="KW-0805">Transcription regulation</keyword>
<feature type="repeat" description="WD" evidence="6">
    <location>
        <begin position="181"/>
        <end position="214"/>
    </location>
</feature>
<evidence type="ECO:0000256" key="7">
    <source>
        <dbReference type="SAM" id="MobiDB-lite"/>
    </source>
</evidence>
<proteinExistence type="inferred from homology"/>
<dbReference type="PANTHER" id="PTHR10253">
    <property type="entry name" value="POLYCOMB PROTEIN"/>
    <property type="match status" value="1"/>
</dbReference>
<keyword evidence="5" id="KW-0804">Transcription</keyword>
<dbReference type="Pfam" id="PF00400">
    <property type="entry name" value="WD40"/>
    <property type="match status" value="2"/>
</dbReference>
<dbReference type="SUPFAM" id="SSF50978">
    <property type="entry name" value="WD40 repeat-like"/>
    <property type="match status" value="1"/>
</dbReference>
<organism evidence="8 9">
    <name type="scientific">Cladophialophora chaetospira</name>
    <dbReference type="NCBI Taxonomy" id="386627"/>
    <lineage>
        <taxon>Eukaryota</taxon>
        <taxon>Fungi</taxon>
        <taxon>Dikarya</taxon>
        <taxon>Ascomycota</taxon>
        <taxon>Pezizomycotina</taxon>
        <taxon>Eurotiomycetes</taxon>
        <taxon>Chaetothyriomycetidae</taxon>
        <taxon>Chaetothyriales</taxon>
        <taxon>Herpotrichiellaceae</taxon>
        <taxon>Cladophialophora</taxon>
    </lineage>
</organism>
<evidence type="ECO:0000313" key="8">
    <source>
        <dbReference type="EMBL" id="KAJ9605382.1"/>
    </source>
</evidence>
<sequence>MPPPADMNQAFVLPKVKYCFKTTNETDRLVFYDVKFYPYAGTLNLEPVFAVVAQTKVYFGRVSNETDAIVTMLHEIQDEQESRNRDSSGLNSCSWCYVDPQQPLLAVAGGSGQLKVIDAVRGERFTTLIGHGHGTINDIATHPIYPWIVATASMDKSLRIWDLRRHNFRHESPTIVICGQASGHSEGILTVSWHATGRYLISGGLDNRICVWTVPDLDDESPFWREIAPENRKRSSQEVKIIHFPHFTTSAIHHDFVDCVKFFGDLVLSKAANENKLVLWKMTGFDTRSPPPDSATAPKTEGYLDTRNGFMRTATGDKNSVETVKIAPEFLDQPPYQRLLEFDSPNSKTFYMRFGLLLPSPDFPDLHPALVFGNETTEVRFWDLQRLSLGFAGGLDENKPTAPRRKKGAAARFNRANVAPAGEMDSPSLVRESTVSSASNISLGPWPARQTSTEATSEISDDLPANGSNPPFPVPNRKRYPLHDPHQPIKPHERLKLIELQYKQQKGFFARAADWSPCGRWCIVVGESQISENEGWGGFAVLHR</sequence>
<dbReference type="InterPro" id="IPR015943">
    <property type="entry name" value="WD40/YVTN_repeat-like_dom_sf"/>
</dbReference>
<evidence type="ECO:0000256" key="1">
    <source>
        <dbReference type="ARBA" id="ARBA00008075"/>
    </source>
</evidence>
<keyword evidence="3" id="KW-0677">Repeat</keyword>